<reference evidence="1 2" key="1">
    <citation type="submission" date="2013-12" db="EMBL/GenBank/DDBJ databases">
        <title>Ecological redundancy of diverse viral populations within a natural community.</title>
        <authorList>
            <person name="Gregory A.C."/>
            <person name="LaButti K."/>
            <person name="Copeland A."/>
            <person name="Woyke T."/>
            <person name="Sullivan M.B."/>
        </authorList>
    </citation>
    <scope>NUCLEOTIDE SEQUENCE [LARGE SCALE GENOMIC DNA]</scope>
    <source>
        <strain evidence="1">Syn7803US120</strain>
    </source>
</reference>
<keyword evidence="2" id="KW-1185">Reference proteome</keyword>
<dbReference type="Proteomes" id="UP000033009">
    <property type="component" value="Segment"/>
</dbReference>
<proteinExistence type="predicted"/>
<dbReference type="KEGG" id="vg:24404891"/>
<dbReference type="GeneID" id="24404891"/>
<dbReference type="EMBL" id="KJ019082">
    <property type="protein sequence ID" value="AIX26765.1"/>
    <property type="molecule type" value="Genomic_DNA"/>
</dbReference>
<dbReference type="RefSeq" id="YP_009140833.1">
    <property type="nucleotide sequence ID" value="NC_027132.1"/>
</dbReference>
<organism evidence="1 2">
    <name type="scientific">Synechococcus phage ACG-2014i</name>
    <dbReference type="NCBI Taxonomy" id="1493513"/>
    <lineage>
        <taxon>Viruses</taxon>
        <taxon>Duplodnaviria</taxon>
        <taxon>Heunggongvirae</taxon>
        <taxon>Uroviricota</taxon>
        <taxon>Caudoviricetes</taxon>
        <taxon>Pantevenvirales</taxon>
        <taxon>Kyanoviridae</taxon>
        <taxon>Chalconvirus</taxon>
        <taxon>Chalconvirus acg2014i</taxon>
    </lineage>
</organism>
<name>A0A0E3FH64_9CAUD</name>
<sequence length="84" mass="9860">MVQYHTTKGWVDFIGDQYITTKGWVDFIGDQYITICYVDRPDPTCRHGRYQSTLCVYREYWNEVCSCVDEEQEEESSETTGGIL</sequence>
<accession>A0A0E3FH64</accession>
<evidence type="ECO:0000313" key="1">
    <source>
        <dbReference type="EMBL" id="AIX26765.1"/>
    </source>
</evidence>
<evidence type="ECO:0000313" key="2">
    <source>
        <dbReference type="Proteomes" id="UP000033009"/>
    </source>
</evidence>
<protein>
    <submittedName>
        <fullName evidence="1">Uncharacterized protein</fullName>
    </submittedName>
</protein>
<gene>
    <name evidence="1" type="ORF">Syn7803US120_44</name>
</gene>